<dbReference type="SUPFAM" id="SSF48230">
    <property type="entry name" value="Chondroitin AC/alginate lyase"/>
    <property type="match status" value="1"/>
</dbReference>
<evidence type="ECO:0000256" key="2">
    <source>
        <dbReference type="SAM" id="MobiDB-lite"/>
    </source>
</evidence>
<feature type="compositionally biased region" description="Basic and acidic residues" evidence="2">
    <location>
        <begin position="27"/>
        <end position="39"/>
    </location>
</feature>
<dbReference type="AlphaFoldDB" id="A0A1G6G986"/>
<dbReference type="InterPro" id="IPR012480">
    <property type="entry name" value="Hepar_II_III_C"/>
</dbReference>
<comment type="subcellular location">
    <subcellularLocation>
        <location evidence="1">Cell envelope</location>
    </subcellularLocation>
</comment>
<evidence type="ECO:0000259" key="3">
    <source>
        <dbReference type="Pfam" id="PF07940"/>
    </source>
</evidence>
<proteinExistence type="predicted"/>
<dbReference type="GO" id="GO:0030313">
    <property type="term" value="C:cell envelope"/>
    <property type="evidence" value="ECO:0007669"/>
    <property type="project" value="UniProtKB-SubCell"/>
</dbReference>
<feature type="domain" description="Heparinase II/III-like C-terminal" evidence="3">
    <location>
        <begin position="418"/>
        <end position="628"/>
    </location>
</feature>
<dbReference type="InterPro" id="IPR008929">
    <property type="entry name" value="Chondroitin_lyas"/>
</dbReference>
<dbReference type="PROSITE" id="PS51257">
    <property type="entry name" value="PROKAR_LIPOPROTEIN"/>
    <property type="match status" value="1"/>
</dbReference>
<evidence type="ECO:0000313" key="4">
    <source>
        <dbReference type="EMBL" id="SDB78562.1"/>
    </source>
</evidence>
<dbReference type="RefSeq" id="WP_004324159.1">
    <property type="nucleotide sequence ID" value="NZ_CACRTD010000001.1"/>
</dbReference>
<feature type="region of interest" description="Disordered" evidence="2">
    <location>
        <begin position="23"/>
        <end position="47"/>
    </location>
</feature>
<dbReference type="Proteomes" id="UP000183670">
    <property type="component" value="Unassembled WGS sequence"/>
</dbReference>
<reference evidence="4 5" key="1">
    <citation type="submission" date="2016-10" db="EMBL/GenBank/DDBJ databases">
        <authorList>
            <person name="de Groot N.N."/>
        </authorList>
    </citation>
    <scope>NUCLEOTIDE SEQUENCE [LARGE SCALE GENOMIC DNA]</scope>
    <source>
        <strain evidence="4 5">NLAE-zl-C500</strain>
    </source>
</reference>
<dbReference type="Gene3D" id="2.70.98.70">
    <property type="match status" value="1"/>
</dbReference>
<dbReference type="Gene3D" id="1.50.10.100">
    <property type="entry name" value="Chondroitin AC/alginate lyase"/>
    <property type="match status" value="1"/>
</dbReference>
<dbReference type="EMBL" id="FMYE01000043">
    <property type="protein sequence ID" value="SDB78562.1"/>
    <property type="molecule type" value="Genomic_DNA"/>
</dbReference>
<organism evidence="4 5">
    <name type="scientific">Bacteroides ovatus</name>
    <dbReference type="NCBI Taxonomy" id="28116"/>
    <lineage>
        <taxon>Bacteria</taxon>
        <taxon>Pseudomonadati</taxon>
        <taxon>Bacteroidota</taxon>
        <taxon>Bacteroidia</taxon>
        <taxon>Bacteroidales</taxon>
        <taxon>Bacteroidaceae</taxon>
        <taxon>Bacteroides</taxon>
    </lineage>
</organism>
<evidence type="ECO:0000313" key="5">
    <source>
        <dbReference type="Proteomes" id="UP000183670"/>
    </source>
</evidence>
<accession>A0A1G6G986</accession>
<dbReference type="GO" id="GO:0016829">
    <property type="term" value="F:lyase activity"/>
    <property type="evidence" value="ECO:0007669"/>
    <property type="project" value="InterPro"/>
</dbReference>
<dbReference type="PANTHER" id="PTHR38045">
    <property type="entry name" value="CHROMOSOME 1, WHOLE GENOME SHOTGUN SEQUENCE"/>
    <property type="match status" value="1"/>
</dbReference>
<dbReference type="Pfam" id="PF07940">
    <property type="entry name" value="Hepar_II_III_C"/>
    <property type="match status" value="1"/>
</dbReference>
<dbReference type="PANTHER" id="PTHR38045:SF1">
    <property type="entry name" value="HEPARINASE II_III-LIKE PROTEIN"/>
    <property type="match status" value="1"/>
</dbReference>
<protein>
    <submittedName>
        <fullName evidence="4">Heparinase II/III-like protein</fullName>
    </submittedName>
</protein>
<gene>
    <name evidence="4" type="ORF">SAMN05192581_104334</name>
</gene>
<evidence type="ECO:0000256" key="1">
    <source>
        <dbReference type="ARBA" id="ARBA00004196"/>
    </source>
</evidence>
<name>A0A1G6G986_BACOV</name>
<sequence length="643" mass="70655">MKTILFKTIIIAFFVGTAVSCSDEDENRFRPGSTHEKPNPTEPEGGLDYSKLTADNHPRLLMNAEAFTALKAKVDANASANLTLLHNTIMGVCNSKGMNATALTYKLDASNKRILDVSRDALLRIFTCAYAYRMTGDAKYLTKAETDINAVCNFPDWNSKRHFLDVGEMATAVAFGYDWLYNELSASTRTKAANALLKFAFQQAQNKNWNLNFYEATNNWNQVCNGGLVCAALASYENNPSEAKDMIEKALESNKPALEVMYSPDGNYPEGSGYWCYGTLYQVLMLAALNSTLGTDNGLSDTPGFSKTAEYMLYMTGLNSKFFNYSDCAPSSTAALASWWFADKYSNPSLLYNELKMLKNGEYASCAENRLLPMIMAFANNLNLDAISAPSNKLWSGKGETPVVMVHTDWTYTDTDKYLGIKGGKAGSSHGHMDAGSFVYDAYGVRWSMDFGLQSYTTLESVLAGLGGNLWDMGQNSMRWDVFRLNNLNHSTISINDARHRVDGAATLTTTINTATELGATFDLTEVVSDQAASATRTVKIVNDKDLVVMDEIKARTDKSAKVRWCMVTPAVPTVESNRIVLTNGSKVMYLTASGTVKPTYKTWSTTSENSYDQANPGTYMVGFEATVTANQTATFTTTLSPK</sequence>